<dbReference type="OrthoDB" id="3330at2157"/>
<dbReference type="Proteomes" id="UP000509478">
    <property type="component" value="Chromosome"/>
</dbReference>
<name>A0A7D5M5Q2_9ARCH</name>
<reference evidence="1 2" key="1">
    <citation type="submission" date="2018-02" db="EMBL/GenBank/DDBJ databases">
        <title>Complete genome of Nitrosopumilus ureaphilus PS0.</title>
        <authorList>
            <person name="Qin W."/>
            <person name="Zheng Y."/>
            <person name="Stahl D.A."/>
        </authorList>
    </citation>
    <scope>NUCLEOTIDE SEQUENCE [LARGE SCALE GENOMIC DNA]</scope>
    <source>
        <strain evidence="1 2">PS0</strain>
    </source>
</reference>
<proteinExistence type="predicted"/>
<protein>
    <submittedName>
        <fullName evidence="1">Uncharacterized protein</fullName>
    </submittedName>
</protein>
<sequence length="70" mass="8457">MDTLTQKQIDEIMYETNEKISAIVEEIRNIRFSKMDENEKQTKCDKLRVEFEQVMIEEEEKIVKVMKECP</sequence>
<organism evidence="1 2">
    <name type="scientific">Nitrosopumilus ureiphilus</name>
    <dbReference type="NCBI Taxonomy" id="1470067"/>
    <lineage>
        <taxon>Archaea</taxon>
        <taxon>Nitrososphaerota</taxon>
        <taxon>Nitrososphaeria</taxon>
        <taxon>Nitrosopumilales</taxon>
        <taxon>Nitrosopumilaceae</taxon>
        <taxon>Nitrosopumilus</taxon>
    </lineage>
</organism>
<gene>
    <name evidence="1" type="ORF">C5F50_09295</name>
</gene>
<dbReference type="GeneID" id="56068298"/>
<evidence type="ECO:0000313" key="2">
    <source>
        <dbReference type="Proteomes" id="UP000509478"/>
    </source>
</evidence>
<accession>A0A7D5M5Q2</accession>
<keyword evidence="2" id="KW-1185">Reference proteome</keyword>
<dbReference type="AlphaFoldDB" id="A0A7D5M5Q2"/>
<dbReference type="RefSeq" id="WP_179371124.1">
    <property type="nucleotide sequence ID" value="NZ_CP026995.1"/>
</dbReference>
<dbReference type="EMBL" id="CP026995">
    <property type="protein sequence ID" value="QLH07252.1"/>
    <property type="molecule type" value="Genomic_DNA"/>
</dbReference>
<dbReference type="KEGG" id="nue:C5F50_09295"/>
<evidence type="ECO:0000313" key="1">
    <source>
        <dbReference type="EMBL" id="QLH07252.1"/>
    </source>
</evidence>